<dbReference type="PROSITE" id="PS50850">
    <property type="entry name" value="MFS"/>
    <property type="match status" value="1"/>
</dbReference>
<feature type="transmembrane region" description="Helical" evidence="8">
    <location>
        <begin position="405"/>
        <end position="430"/>
    </location>
</feature>
<evidence type="ECO:0000256" key="6">
    <source>
        <dbReference type="ARBA" id="ARBA00022989"/>
    </source>
</evidence>
<evidence type="ECO:0000259" key="9">
    <source>
        <dbReference type="PROSITE" id="PS50850"/>
    </source>
</evidence>
<sequence>MPLSENPELSVLNAKHLWLMLLMGLLSALGFFDFLIFMYLFGELGKLFFLENTASWVLSMQLAGLFAAGYLARVFGGIWVGRLAQKQGRKQALMVSATLMAGFTFTIGLLPTSAMVGVFASILFLLLRIGQGVALGGLVPVIWVYLAESLPKRYLSMSSGVVVASYAFGLMVANIVFAIILDGMGVNAMLSIGWRWMFIISGTLTMILLYYLRQIPMTQIFMNYQKNYLKTEPAHIKQAQSGQSVSHTANRFIKAKKSLKHTKDILKNSIKKNGIKDHINAIFIGGLLSLYISSIFMIVAILLPDLVMAVYPIDADMVGIANGLGLWFLMLGCVFYGFLADRMNPGLVLMGGSVILMAQIFGFYLHLQAGGELLLILYAILGFSAGVIGMIPAQILRMLPTGIRALYFSVIYNVVYAIVGGVLPFVLAYMSATIGMVTALYVAFLAIIGLMLGFILYRLPNHGLDYLDKKSC</sequence>
<proteinExistence type="predicted"/>
<keyword evidence="11" id="KW-1185">Reference proteome</keyword>
<dbReference type="RefSeq" id="WP_078306854.1">
    <property type="nucleotide sequence ID" value="NZ_CP147511.1"/>
</dbReference>
<evidence type="ECO:0000256" key="7">
    <source>
        <dbReference type="ARBA" id="ARBA00023136"/>
    </source>
</evidence>
<dbReference type="Pfam" id="PF07690">
    <property type="entry name" value="MFS_1"/>
    <property type="match status" value="1"/>
</dbReference>
<gene>
    <name evidence="10" type="ORF">B0682_04480</name>
</gene>
<evidence type="ECO:0000256" key="1">
    <source>
        <dbReference type="ARBA" id="ARBA00004651"/>
    </source>
</evidence>
<dbReference type="Gene3D" id="1.20.1250.20">
    <property type="entry name" value="MFS general substrate transporter like domains"/>
    <property type="match status" value="2"/>
</dbReference>
<dbReference type="AlphaFoldDB" id="A0A1T0CHU0"/>
<evidence type="ECO:0000256" key="8">
    <source>
        <dbReference type="SAM" id="Phobius"/>
    </source>
</evidence>
<comment type="subcellular location">
    <subcellularLocation>
        <location evidence="1">Cell membrane</location>
        <topology evidence="1">Multi-pass membrane protein</topology>
    </subcellularLocation>
</comment>
<feature type="transmembrane region" description="Helical" evidence="8">
    <location>
        <begin position="116"/>
        <end position="146"/>
    </location>
</feature>
<keyword evidence="5" id="KW-0769">Symport</keyword>
<dbReference type="Proteomes" id="UP000191094">
    <property type="component" value="Unassembled WGS sequence"/>
</dbReference>
<dbReference type="GO" id="GO:0015293">
    <property type="term" value="F:symporter activity"/>
    <property type="evidence" value="ECO:0007669"/>
    <property type="project" value="UniProtKB-KW"/>
</dbReference>
<protein>
    <recommendedName>
        <fullName evidence="9">Major facilitator superfamily (MFS) profile domain-containing protein</fullName>
    </recommendedName>
</protein>
<evidence type="ECO:0000256" key="5">
    <source>
        <dbReference type="ARBA" id="ARBA00022847"/>
    </source>
</evidence>
<feature type="transmembrane region" description="Helical" evidence="8">
    <location>
        <begin position="61"/>
        <end position="80"/>
    </location>
</feature>
<keyword evidence="4 8" id="KW-0812">Transmembrane</keyword>
<evidence type="ECO:0000256" key="4">
    <source>
        <dbReference type="ARBA" id="ARBA00022692"/>
    </source>
</evidence>
<organism evidence="10 11">
    <name type="scientific">Lwoffella lincolnii</name>
    <dbReference type="NCBI Taxonomy" id="90241"/>
    <lineage>
        <taxon>Bacteria</taxon>
        <taxon>Pseudomonadati</taxon>
        <taxon>Pseudomonadota</taxon>
        <taxon>Gammaproteobacteria</taxon>
        <taxon>Moraxellales</taxon>
        <taxon>Moraxellaceae</taxon>
        <taxon>Lwoffella</taxon>
    </lineage>
</organism>
<feature type="transmembrane region" description="Helical" evidence="8">
    <location>
        <begin position="281"/>
        <end position="303"/>
    </location>
</feature>
<keyword evidence="2" id="KW-0813">Transport</keyword>
<comment type="caution">
    <text evidence="10">The sequence shown here is derived from an EMBL/GenBank/DDBJ whole genome shotgun (WGS) entry which is preliminary data.</text>
</comment>
<keyword evidence="7 8" id="KW-0472">Membrane</keyword>
<evidence type="ECO:0000256" key="3">
    <source>
        <dbReference type="ARBA" id="ARBA00022475"/>
    </source>
</evidence>
<dbReference type="InterPro" id="IPR011701">
    <property type="entry name" value="MFS"/>
</dbReference>
<feature type="transmembrane region" description="Helical" evidence="8">
    <location>
        <begin position="158"/>
        <end position="181"/>
    </location>
</feature>
<dbReference type="InterPro" id="IPR020846">
    <property type="entry name" value="MFS_dom"/>
</dbReference>
<dbReference type="GO" id="GO:0005886">
    <property type="term" value="C:plasma membrane"/>
    <property type="evidence" value="ECO:0007669"/>
    <property type="project" value="UniProtKB-SubCell"/>
</dbReference>
<name>A0A1T0CHU0_9GAMM</name>
<evidence type="ECO:0000313" key="10">
    <source>
        <dbReference type="EMBL" id="OOS21863.1"/>
    </source>
</evidence>
<feature type="transmembrane region" description="Helical" evidence="8">
    <location>
        <begin position="318"/>
        <end position="339"/>
    </location>
</feature>
<dbReference type="PANTHER" id="PTHR43528">
    <property type="entry name" value="ALPHA-KETOGLUTARATE PERMEASE"/>
    <property type="match status" value="1"/>
</dbReference>
<keyword evidence="3" id="KW-1003">Cell membrane</keyword>
<dbReference type="STRING" id="90241.B0682_04480"/>
<feature type="transmembrane region" description="Helical" evidence="8">
    <location>
        <begin position="373"/>
        <end position="393"/>
    </location>
</feature>
<feature type="domain" description="Major facilitator superfamily (MFS) profile" evidence="9">
    <location>
        <begin position="19"/>
        <end position="461"/>
    </location>
</feature>
<feature type="transmembrane region" description="Helical" evidence="8">
    <location>
        <begin position="436"/>
        <end position="457"/>
    </location>
</feature>
<dbReference type="InterPro" id="IPR051084">
    <property type="entry name" value="H+-coupled_symporters"/>
</dbReference>
<dbReference type="OrthoDB" id="3690818at2"/>
<dbReference type="SUPFAM" id="SSF103473">
    <property type="entry name" value="MFS general substrate transporter"/>
    <property type="match status" value="1"/>
</dbReference>
<feature type="transmembrane region" description="Helical" evidence="8">
    <location>
        <begin position="346"/>
        <end position="367"/>
    </location>
</feature>
<dbReference type="InterPro" id="IPR036259">
    <property type="entry name" value="MFS_trans_sf"/>
</dbReference>
<evidence type="ECO:0000256" key="2">
    <source>
        <dbReference type="ARBA" id="ARBA00022448"/>
    </source>
</evidence>
<reference evidence="10 11" key="1">
    <citation type="submission" date="2017-02" db="EMBL/GenBank/DDBJ databases">
        <title>Draft genome sequence of Moraxella lincolnii CCUG 9405T type strain.</title>
        <authorList>
            <person name="Salva-Serra F."/>
            <person name="Engstrom-Jakobsson H."/>
            <person name="Thorell K."/>
            <person name="Jaen-Luchoro D."/>
            <person name="Gonzales-Siles L."/>
            <person name="Karlsson R."/>
            <person name="Yazdan S."/>
            <person name="Boulund F."/>
            <person name="Johnning A."/>
            <person name="Engstrand L."/>
            <person name="Kristiansson E."/>
            <person name="Moore E."/>
        </authorList>
    </citation>
    <scope>NUCLEOTIDE SEQUENCE [LARGE SCALE GENOMIC DNA]</scope>
    <source>
        <strain evidence="10 11">CCUG 9405</strain>
    </source>
</reference>
<feature type="transmembrane region" description="Helical" evidence="8">
    <location>
        <begin position="92"/>
        <end position="110"/>
    </location>
</feature>
<keyword evidence="6 8" id="KW-1133">Transmembrane helix</keyword>
<dbReference type="PANTHER" id="PTHR43528:SF7">
    <property type="entry name" value="MFS TRANSPORTER"/>
    <property type="match status" value="1"/>
</dbReference>
<feature type="transmembrane region" description="Helical" evidence="8">
    <location>
        <begin position="193"/>
        <end position="212"/>
    </location>
</feature>
<evidence type="ECO:0000313" key="11">
    <source>
        <dbReference type="Proteomes" id="UP000191094"/>
    </source>
</evidence>
<feature type="transmembrane region" description="Helical" evidence="8">
    <location>
        <begin position="17"/>
        <end position="41"/>
    </location>
</feature>
<dbReference type="EMBL" id="MUYT01000004">
    <property type="protein sequence ID" value="OOS21863.1"/>
    <property type="molecule type" value="Genomic_DNA"/>
</dbReference>
<accession>A0A1T0CHU0</accession>